<comment type="caution">
    <text evidence="11">The sequence shown here is derived from an EMBL/GenBank/DDBJ whole genome shotgun (WGS) entry which is preliminary data.</text>
</comment>
<feature type="transmembrane region" description="Helical" evidence="9">
    <location>
        <begin position="88"/>
        <end position="109"/>
    </location>
</feature>
<evidence type="ECO:0000256" key="6">
    <source>
        <dbReference type="ARBA" id="ARBA00022989"/>
    </source>
</evidence>
<reference evidence="11 12" key="1">
    <citation type="submission" date="2019-08" db="EMBL/GenBank/DDBJ databases">
        <title>Marinobacter ZYF650 sp. nov., a marine bacterium isolated from seawater of the Mariana trench.</title>
        <authorList>
            <person name="Ahmad W."/>
        </authorList>
    </citation>
    <scope>NUCLEOTIDE SEQUENCE [LARGE SCALE GENOMIC DNA]</scope>
    <source>
        <strain evidence="11 12">ZYF650</strain>
    </source>
</reference>
<dbReference type="GO" id="GO:0005886">
    <property type="term" value="C:plasma membrane"/>
    <property type="evidence" value="ECO:0007669"/>
    <property type="project" value="UniProtKB-SubCell"/>
</dbReference>
<evidence type="ECO:0000259" key="10">
    <source>
        <dbReference type="Pfam" id="PF04290"/>
    </source>
</evidence>
<sequence>MMNRWLKKTSDGAAVAVGCIIVLMMLHVTAEVLLRVLFELHIPGTMEVVTYYYMVTAVFIGIFSCTVEDCHVRVDVFAQFLRGGVRRLVDWVGAIAVAAYFGIFAYGLYLKAVGSWKRQETVDAIAFQLTTWPSRWLALAGIFLAFLASLYGVYRLLVSKDVQQEDKP</sequence>
<feature type="transmembrane region" description="Helical" evidence="9">
    <location>
        <begin position="136"/>
        <end position="157"/>
    </location>
</feature>
<organism evidence="11 12">
    <name type="scientific">Marinobacter salinexigens</name>
    <dbReference type="NCBI Taxonomy" id="2919747"/>
    <lineage>
        <taxon>Bacteria</taxon>
        <taxon>Pseudomonadati</taxon>
        <taxon>Pseudomonadota</taxon>
        <taxon>Gammaproteobacteria</taxon>
        <taxon>Pseudomonadales</taxon>
        <taxon>Marinobacteraceae</taxon>
        <taxon>Marinobacter</taxon>
    </lineage>
</organism>
<dbReference type="GO" id="GO:0022857">
    <property type="term" value="F:transmembrane transporter activity"/>
    <property type="evidence" value="ECO:0007669"/>
    <property type="project" value="UniProtKB-UniRule"/>
</dbReference>
<feature type="transmembrane region" description="Helical" evidence="9">
    <location>
        <begin position="12"/>
        <end position="30"/>
    </location>
</feature>
<name>A0A5B0VDC7_9GAMM</name>
<evidence type="ECO:0000256" key="7">
    <source>
        <dbReference type="ARBA" id="ARBA00023136"/>
    </source>
</evidence>
<evidence type="ECO:0000256" key="9">
    <source>
        <dbReference type="RuleBase" id="RU369079"/>
    </source>
</evidence>
<keyword evidence="12" id="KW-1185">Reference proteome</keyword>
<keyword evidence="5 9" id="KW-0812">Transmembrane</keyword>
<evidence type="ECO:0000313" key="11">
    <source>
        <dbReference type="EMBL" id="KAA1172308.1"/>
    </source>
</evidence>
<evidence type="ECO:0000256" key="2">
    <source>
        <dbReference type="ARBA" id="ARBA00022448"/>
    </source>
</evidence>
<accession>A0A5B0VDC7</accession>
<comment type="function">
    <text evidence="9">Part of the tripartite ATP-independent periplasmic (TRAP) transport system.</text>
</comment>
<evidence type="ECO:0000256" key="8">
    <source>
        <dbReference type="ARBA" id="ARBA00038436"/>
    </source>
</evidence>
<evidence type="ECO:0000256" key="3">
    <source>
        <dbReference type="ARBA" id="ARBA00022475"/>
    </source>
</evidence>
<feature type="transmembrane region" description="Helical" evidence="9">
    <location>
        <begin position="50"/>
        <end position="67"/>
    </location>
</feature>
<dbReference type="InterPro" id="IPR055348">
    <property type="entry name" value="DctQ"/>
</dbReference>
<dbReference type="Proteomes" id="UP000323161">
    <property type="component" value="Unassembled WGS sequence"/>
</dbReference>
<evidence type="ECO:0000256" key="4">
    <source>
        <dbReference type="ARBA" id="ARBA00022519"/>
    </source>
</evidence>
<dbReference type="AlphaFoldDB" id="A0A5B0VDC7"/>
<comment type="similarity">
    <text evidence="8 9">Belongs to the TRAP transporter small permease family.</text>
</comment>
<dbReference type="EMBL" id="VTUU01000007">
    <property type="protein sequence ID" value="KAA1172308.1"/>
    <property type="molecule type" value="Genomic_DNA"/>
</dbReference>
<comment type="subunit">
    <text evidence="9">The complex comprises the extracytoplasmic solute receptor protein and the two transmembrane proteins.</text>
</comment>
<keyword evidence="6 9" id="KW-1133">Transmembrane helix</keyword>
<dbReference type="Pfam" id="PF04290">
    <property type="entry name" value="DctQ"/>
    <property type="match status" value="1"/>
</dbReference>
<comment type="subcellular location">
    <subcellularLocation>
        <location evidence="1 9">Cell inner membrane</location>
        <topology evidence="1 9">Multi-pass membrane protein</topology>
    </subcellularLocation>
</comment>
<keyword evidence="3" id="KW-1003">Cell membrane</keyword>
<dbReference type="InterPro" id="IPR007387">
    <property type="entry name" value="TRAP_DctQ"/>
</dbReference>
<keyword evidence="4 9" id="KW-0997">Cell inner membrane</keyword>
<proteinExistence type="inferred from homology"/>
<protein>
    <recommendedName>
        <fullName evidence="9">TRAP transporter small permease protein</fullName>
    </recommendedName>
</protein>
<keyword evidence="7 9" id="KW-0472">Membrane</keyword>
<evidence type="ECO:0000256" key="1">
    <source>
        <dbReference type="ARBA" id="ARBA00004429"/>
    </source>
</evidence>
<keyword evidence="2 9" id="KW-0813">Transport</keyword>
<evidence type="ECO:0000313" key="12">
    <source>
        <dbReference type="Proteomes" id="UP000323161"/>
    </source>
</evidence>
<dbReference type="PANTHER" id="PTHR35011">
    <property type="entry name" value="2,3-DIKETO-L-GULONATE TRAP TRANSPORTER SMALL PERMEASE PROTEIN YIAM"/>
    <property type="match status" value="1"/>
</dbReference>
<gene>
    <name evidence="11" type="ORF">FWJ25_14030</name>
</gene>
<evidence type="ECO:0000256" key="5">
    <source>
        <dbReference type="ARBA" id="ARBA00022692"/>
    </source>
</evidence>
<feature type="domain" description="Tripartite ATP-independent periplasmic transporters DctQ component" evidence="10">
    <location>
        <begin position="24"/>
        <end position="157"/>
    </location>
</feature>